<name>A0A0D2HQ10_9BACT</name>
<proteinExistence type="predicted"/>
<dbReference type="Proteomes" id="UP000032233">
    <property type="component" value="Unassembled WGS sequence"/>
</dbReference>
<dbReference type="InterPro" id="IPR037185">
    <property type="entry name" value="EmrE-like"/>
</dbReference>
<evidence type="ECO:0000256" key="1">
    <source>
        <dbReference type="SAM" id="Phobius"/>
    </source>
</evidence>
<dbReference type="OrthoDB" id="5315632at2"/>
<keyword evidence="1" id="KW-0812">Transmembrane</keyword>
<dbReference type="Pfam" id="PF00892">
    <property type="entry name" value="EamA"/>
    <property type="match status" value="2"/>
</dbReference>
<protein>
    <recommendedName>
        <fullName evidence="2">EamA domain-containing protein</fullName>
    </recommendedName>
</protein>
<accession>A0A0D2HQ10</accession>
<dbReference type="GO" id="GO:0016020">
    <property type="term" value="C:membrane"/>
    <property type="evidence" value="ECO:0007669"/>
    <property type="project" value="InterPro"/>
</dbReference>
<feature type="transmembrane region" description="Helical" evidence="1">
    <location>
        <begin position="67"/>
        <end position="89"/>
    </location>
</feature>
<dbReference type="PANTHER" id="PTHR22911">
    <property type="entry name" value="ACYL-MALONYL CONDENSING ENZYME-RELATED"/>
    <property type="match status" value="1"/>
</dbReference>
<feature type="transmembrane region" description="Helical" evidence="1">
    <location>
        <begin position="217"/>
        <end position="235"/>
    </location>
</feature>
<dbReference type="RefSeq" id="WP_052515314.1">
    <property type="nucleotide sequence ID" value="NZ_AZAC01000029.1"/>
</dbReference>
<feature type="transmembrane region" description="Helical" evidence="1">
    <location>
        <begin position="150"/>
        <end position="169"/>
    </location>
</feature>
<feature type="transmembrane region" description="Helical" evidence="1">
    <location>
        <begin position="247"/>
        <end position="267"/>
    </location>
</feature>
<evidence type="ECO:0000313" key="4">
    <source>
        <dbReference type="Proteomes" id="UP000032233"/>
    </source>
</evidence>
<feature type="transmembrane region" description="Helical" evidence="1">
    <location>
        <begin position="181"/>
        <end position="205"/>
    </location>
</feature>
<dbReference type="InterPro" id="IPR000620">
    <property type="entry name" value="EamA_dom"/>
</dbReference>
<sequence length="296" mass="31901">MSPANGMDSALIKVLAGAVFISFSSVMAKLTHTEPVAAAFYRVLFAGVALTALALQQKNPVPPGKKGICLAALAGFFWALDLGVWHWSILFIGPGLATLLLNFQVFIMAGFGFFLFKEKLNGIYLGAVFLALAGLYLIVGQNWGQLTTEYRTGVFLALLAALAYSFYLISLRHLVGAAQRLSPLSAMALVSLFCALFLGLGSWGTGETFAIPRAIDWLWLLIYGLVCHSLGWWFISNGLPHIKASLIGLVLLMQPALAFVWDVVFFARPFSPSEATGAGLALVSIYLGINFGKNKT</sequence>
<dbReference type="InParanoid" id="A0A0D2HQ10"/>
<reference evidence="3 4" key="1">
    <citation type="submission" date="2013-11" db="EMBL/GenBank/DDBJ databases">
        <title>Metagenomic analysis of a methanogenic consortium involved in long chain n-alkane degradation.</title>
        <authorList>
            <person name="Davidova I.A."/>
            <person name="Callaghan A.V."/>
            <person name="Wawrik B."/>
            <person name="Pruitt S."/>
            <person name="Marks C."/>
            <person name="Duncan K.E."/>
            <person name="Suflita J.M."/>
        </authorList>
    </citation>
    <scope>NUCLEOTIDE SEQUENCE [LARGE SCALE GENOMIC DNA]</scope>
    <source>
        <strain evidence="3 4">SPR</strain>
    </source>
</reference>
<feature type="domain" description="EamA" evidence="2">
    <location>
        <begin position="10"/>
        <end position="139"/>
    </location>
</feature>
<evidence type="ECO:0000259" key="2">
    <source>
        <dbReference type="Pfam" id="PF00892"/>
    </source>
</evidence>
<feature type="transmembrane region" description="Helical" evidence="1">
    <location>
        <begin position="273"/>
        <end position="292"/>
    </location>
</feature>
<feature type="transmembrane region" description="Helical" evidence="1">
    <location>
        <begin position="123"/>
        <end position="144"/>
    </location>
</feature>
<feature type="transmembrane region" description="Helical" evidence="1">
    <location>
        <begin position="95"/>
        <end position="116"/>
    </location>
</feature>
<feature type="transmembrane region" description="Helical" evidence="1">
    <location>
        <begin position="38"/>
        <end position="55"/>
    </location>
</feature>
<dbReference type="AlphaFoldDB" id="A0A0D2HQ10"/>
<keyword evidence="1" id="KW-1133">Transmembrane helix</keyword>
<evidence type="ECO:0000313" key="3">
    <source>
        <dbReference type="EMBL" id="KIX12558.1"/>
    </source>
</evidence>
<dbReference type="EMBL" id="AZAC01000029">
    <property type="protein sequence ID" value="KIX12558.1"/>
    <property type="molecule type" value="Genomic_DNA"/>
</dbReference>
<dbReference type="SUPFAM" id="SSF103481">
    <property type="entry name" value="Multidrug resistance efflux transporter EmrE"/>
    <property type="match status" value="2"/>
</dbReference>
<feature type="domain" description="EamA" evidence="2">
    <location>
        <begin position="152"/>
        <end position="287"/>
    </location>
</feature>
<comment type="caution">
    <text evidence="3">The sequence shown here is derived from an EMBL/GenBank/DDBJ whole genome shotgun (WGS) entry which is preliminary data.</text>
</comment>
<dbReference type="STRING" id="1429043.X474_18310"/>
<keyword evidence="1" id="KW-0472">Membrane</keyword>
<keyword evidence="4" id="KW-1185">Reference proteome</keyword>
<organism evidence="3 4">
    <name type="scientific">Dethiosulfatarculus sandiegensis</name>
    <dbReference type="NCBI Taxonomy" id="1429043"/>
    <lineage>
        <taxon>Bacteria</taxon>
        <taxon>Pseudomonadati</taxon>
        <taxon>Thermodesulfobacteriota</taxon>
        <taxon>Desulfarculia</taxon>
        <taxon>Desulfarculales</taxon>
        <taxon>Desulfarculaceae</taxon>
        <taxon>Dethiosulfatarculus</taxon>
    </lineage>
</organism>
<gene>
    <name evidence="3" type="ORF">X474_18310</name>
</gene>